<dbReference type="STRING" id="178901.AmDm5_1501"/>
<dbReference type="Proteomes" id="UP000077349">
    <property type="component" value="Unassembled WGS sequence"/>
</dbReference>
<evidence type="ECO:0000256" key="3">
    <source>
        <dbReference type="ARBA" id="ARBA00022777"/>
    </source>
</evidence>
<evidence type="ECO:0000256" key="1">
    <source>
        <dbReference type="ARBA" id="ARBA00022679"/>
    </source>
</evidence>
<evidence type="ECO:0000259" key="5">
    <source>
        <dbReference type="PROSITE" id="PS50011"/>
    </source>
</evidence>
<name>A0A087PQF2_9PROT</name>
<dbReference type="CDD" id="cd14014">
    <property type="entry name" value="STKc_PknB_like"/>
    <property type="match status" value="1"/>
</dbReference>
<dbReference type="SUPFAM" id="SSF56112">
    <property type="entry name" value="Protein kinase-like (PK-like)"/>
    <property type="match status" value="1"/>
</dbReference>
<dbReference type="EMBL" id="LVHD01000014">
    <property type="protein sequence ID" value="OAG77370.1"/>
    <property type="molecule type" value="Genomic_DNA"/>
</dbReference>
<accession>A0A087PQF2</accession>
<evidence type="ECO:0000313" key="7">
    <source>
        <dbReference type="Proteomes" id="UP000077349"/>
    </source>
</evidence>
<gene>
    <name evidence="6" type="ORF">Amal_01357</name>
</gene>
<keyword evidence="2" id="KW-0547">Nucleotide-binding</keyword>
<dbReference type="eggNOG" id="COG0515">
    <property type="taxonomic scope" value="Bacteria"/>
</dbReference>
<keyword evidence="3 6" id="KW-0418">Kinase</keyword>
<dbReference type="Pfam" id="PF00069">
    <property type="entry name" value="Pkinase"/>
    <property type="match status" value="1"/>
</dbReference>
<dbReference type="PATRIC" id="fig|178901.10.peg.1457"/>
<dbReference type="PANTHER" id="PTHR24348:SF22">
    <property type="entry name" value="NON-SPECIFIC SERINE_THREONINE PROTEIN KINASE"/>
    <property type="match status" value="1"/>
</dbReference>
<dbReference type="InterPro" id="IPR045269">
    <property type="entry name" value="Atg1-like"/>
</dbReference>
<dbReference type="SUPFAM" id="SSF50249">
    <property type="entry name" value="Nucleic acid-binding proteins"/>
    <property type="match status" value="1"/>
</dbReference>
<comment type="caution">
    <text evidence="6">The sequence shown here is derived from an EMBL/GenBank/DDBJ whole genome shotgun (WGS) entry which is preliminary data.</text>
</comment>
<organism evidence="6 7">
    <name type="scientific">Acetobacter malorum</name>
    <dbReference type="NCBI Taxonomy" id="178901"/>
    <lineage>
        <taxon>Bacteria</taxon>
        <taxon>Pseudomonadati</taxon>
        <taxon>Pseudomonadota</taxon>
        <taxon>Alphaproteobacteria</taxon>
        <taxon>Acetobacterales</taxon>
        <taxon>Acetobacteraceae</taxon>
        <taxon>Acetobacter</taxon>
    </lineage>
</organism>
<dbReference type="InterPro" id="IPR012340">
    <property type="entry name" value="NA-bd_OB-fold"/>
</dbReference>
<sequence>MNGSLVTGQKIAGRYVVENYLAEGGMQYVYIAYDEVTGQKIALKTPKNYSAEKRFHRSAIVSAKINHPNTAKTLDYVDENHKTYLIEEFIEGMDLKKGLLDRTNYLDPYLVAKIFRHLAKGVAAAHHVGVVHRDLKPSNIMITGGFNINSLKVTDFGIAKMAEDEINDAVEGGNASIAASATAVGALPYMAPEAINTPEAVGLPSDVWSVGAIILHLLYGDFPFGSGLRAVPNILNAKLSPQPSWIMEKSQFQPLAQDIISLAVSCLNLDPLKRPSCDELVIKCNDFCYTSTVRKEGFVKNIFYNSFGFINSVDGDVFFHNDSVYGQPLNINDTVIFSSYESGQAQAPRALPVIKLHSQQ</sequence>
<protein>
    <submittedName>
        <fullName evidence="6">Protein kinase</fullName>
    </submittedName>
</protein>
<dbReference type="PROSITE" id="PS00108">
    <property type="entry name" value="PROTEIN_KINASE_ST"/>
    <property type="match status" value="1"/>
</dbReference>
<dbReference type="Gene3D" id="2.40.50.140">
    <property type="entry name" value="Nucleic acid-binding proteins"/>
    <property type="match status" value="1"/>
</dbReference>
<dbReference type="GO" id="GO:0000407">
    <property type="term" value="C:phagophore assembly site"/>
    <property type="evidence" value="ECO:0007669"/>
    <property type="project" value="TreeGrafter"/>
</dbReference>
<dbReference type="GO" id="GO:0005776">
    <property type="term" value="C:autophagosome"/>
    <property type="evidence" value="ECO:0007669"/>
    <property type="project" value="TreeGrafter"/>
</dbReference>
<reference evidence="6 7" key="1">
    <citation type="submission" date="2016-03" db="EMBL/GenBank/DDBJ databases">
        <title>Draft genome sequence of Acetobacter malorum CECT 7742, a strain isolated from strawberry vinegar.</title>
        <authorList>
            <person name="Sainz F."/>
            <person name="Mas A."/>
            <person name="Torija M.J."/>
        </authorList>
    </citation>
    <scope>NUCLEOTIDE SEQUENCE [LARGE SCALE GENOMIC DNA]</scope>
    <source>
        <strain evidence="6 7">CECT 7742</strain>
    </source>
</reference>
<evidence type="ECO:0000256" key="2">
    <source>
        <dbReference type="ARBA" id="ARBA00022741"/>
    </source>
</evidence>
<dbReference type="InterPro" id="IPR011009">
    <property type="entry name" value="Kinase-like_dom_sf"/>
</dbReference>
<dbReference type="SMART" id="SM00220">
    <property type="entry name" value="S_TKc"/>
    <property type="match status" value="1"/>
</dbReference>
<dbReference type="Gene3D" id="3.30.200.20">
    <property type="entry name" value="Phosphorylase Kinase, domain 1"/>
    <property type="match status" value="1"/>
</dbReference>
<dbReference type="PROSITE" id="PS50011">
    <property type="entry name" value="PROTEIN_KINASE_DOM"/>
    <property type="match status" value="1"/>
</dbReference>
<dbReference type="GO" id="GO:0005524">
    <property type="term" value="F:ATP binding"/>
    <property type="evidence" value="ECO:0007669"/>
    <property type="project" value="UniProtKB-KW"/>
</dbReference>
<dbReference type="InterPro" id="IPR008271">
    <property type="entry name" value="Ser/Thr_kinase_AS"/>
</dbReference>
<dbReference type="AlphaFoldDB" id="A0A087PQF2"/>
<keyword evidence="4" id="KW-0067">ATP-binding</keyword>
<dbReference type="GO" id="GO:0016020">
    <property type="term" value="C:membrane"/>
    <property type="evidence" value="ECO:0007669"/>
    <property type="project" value="TreeGrafter"/>
</dbReference>
<proteinExistence type="predicted"/>
<dbReference type="Gene3D" id="1.10.510.10">
    <property type="entry name" value="Transferase(Phosphotransferase) domain 1"/>
    <property type="match status" value="1"/>
</dbReference>
<dbReference type="GO" id="GO:0005829">
    <property type="term" value="C:cytosol"/>
    <property type="evidence" value="ECO:0007669"/>
    <property type="project" value="TreeGrafter"/>
</dbReference>
<dbReference type="PANTHER" id="PTHR24348">
    <property type="entry name" value="SERINE/THREONINE-PROTEIN KINASE UNC-51-RELATED"/>
    <property type="match status" value="1"/>
</dbReference>
<evidence type="ECO:0000256" key="4">
    <source>
        <dbReference type="ARBA" id="ARBA00022840"/>
    </source>
</evidence>
<dbReference type="InterPro" id="IPR000719">
    <property type="entry name" value="Prot_kinase_dom"/>
</dbReference>
<keyword evidence="1" id="KW-0808">Transferase</keyword>
<evidence type="ECO:0000313" key="6">
    <source>
        <dbReference type="EMBL" id="OAG77370.1"/>
    </source>
</evidence>
<dbReference type="GO" id="GO:0004674">
    <property type="term" value="F:protein serine/threonine kinase activity"/>
    <property type="evidence" value="ECO:0007669"/>
    <property type="project" value="InterPro"/>
</dbReference>
<feature type="domain" description="Protein kinase" evidence="5">
    <location>
        <begin position="15"/>
        <end position="288"/>
    </location>
</feature>